<evidence type="ECO:0000313" key="3">
    <source>
        <dbReference type="EMBL" id="TGE18783.1"/>
    </source>
</evidence>
<keyword evidence="1" id="KW-0472">Membrane</keyword>
<dbReference type="EMBL" id="SRLS01000003">
    <property type="protein sequence ID" value="TGE18783.1"/>
    <property type="molecule type" value="Genomic_DNA"/>
</dbReference>
<name>A0A380G185_9STAP</name>
<organism evidence="2 4">
    <name type="scientific">Staphylococcus petrasii</name>
    <dbReference type="NCBI Taxonomy" id="1276936"/>
    <lineage>
        <taxon>Bacteria</taxon>
        <taxon>Bacillati</taxon>
        <taxon>Bacillota</taxon>
        <taxon>Bacilli</taxon>
        <taxon>Bacillales</taxon>
        <taxon>Staphylococcaceae</taxon>
        <taxon>Staphylococcus</taxon>
    </lineage>
</organism>
<evidence type="ECO:0000313" key="4">
    <source>
        <dbReference type="Proteomes" id="UP000254047"/>
    </source>
</evidence>
<dbReference type="Proteomes" id="UP000297598">
    <property type="component" value="Unassembled WGS sequence"/>
</dbReference>
<evidence type="ECO:0000256" key="1">
    <source>
        <dbReference type="SAM" id="Phobius"/>
    </source>
</evidence>
<feature type="transmembrane region" description="Helical" evidence="1">
    <location>
        <begin position="116"/>
        <end position="136"/>
    </location>
</feature>
<feature type="transmembrane region" description="Helical" evidence="1">
    <location>
        <begin position="148"/>
        <end position="166"/>
    </location>
</feature>
<proteinExistence type="predicted"/>
<keyword evidence="1" id="KW-1133">Transmembrane helix</keyword>
<dbReference type="AlphaFoldDB" id="A0A380G185"/>
<protein>
    <submittedName>
        <fullName evidence="2">Uncharacterized protein</fullName>
    </submittedName>
</protein>
<dbReference type="RefSeq" id="WP_103297233.1">
    <property type="nucleotide sequence ID" value="NZ_PPQT01000014.1"/>
</dbReference>
<gene>
    <name evidence="3" type="ORF">BJR09_02760</name>
    <name evidence="2" type="ORF">NCTC13830_02304</name>
</gene>
<dbReference type="EMBL" id="UHDO01000001">
    <property type="protein sequence ID" value="SUM44914.1"/>
    <property type="molecule type" value="Genomic_DNA"/>
</dbReference>
<keyword evidence="5" id="KW-1185">Reference proteome</keyword>
<feature type="transmembrane region" description="Helical" evidence="1">
    <location>
        <begin position="6"/>
        <end position="21"/>
    </location>
</feature>
<feature type="transmembrane region" description="Helical" evidence="1">
    <location>
        <begin position="84"/>
        <end position="104"/>
    </location>
</feature>
<reference evidence="3 5" key="2">
    <citation type="submission" date="2019-04" db="EMBL/GenBank/DDBJ databases">
        <title>Genomic characterization of Staphylococcus petrasii strains.</title>
        <authorList>
            <person name="Vrbovska V."/>
            <person name="Kovarovic V."/>
            <person name="Maslanova I."/>
            <person name="Indrakova A."/>
            <person name="Petras P."/>
            <person name="Sedo O."/>
            <person name="Svec P."/>
            <person name="Fisarova L."/>
            <person name="Sedlacek I."/>
            <person name="Doskar J."/>
            <person name="Pantucek R."/>
        </authorList>
    </citation>
    <scope>NUCLEOTIDE SEQUENCE [LARGE SCALE GENOMIC DNA]</scope>
    <source>
        <strain evidence="3 5">P5404</strain>
    </source>
</reference>
<sequence length="204" mass="23753">MIIYVLFNIAIVLGIFGFDLYRHRFKQLKFSSVLIAITINAFINIIVIEKFNFITLCSIVFFLCWLGLQYYLKIKGYTFIIKEYKSIALIFAIIISCSLFITFGTSDHSVYMSVPYLAPTIFIIGAVIIFSATFNTNELQRIKLLRKIKHPFMTGHVIIIISIVLLTLLTPFWYVFVIIYLLFGVYILWQLKSIQSQRNISKQM</sequence>
<feature type="transmembrane region" description="Helical" evidence="1">
    <location>
        <begin position="28"/>
        <end position="47"/>
    </location>
</feature>
<dbReference type="OrthoDB" id="2409283at2"/>
<evidence type="ECO:0000313" key="2">
    <source>
        <dbReference type="EMBL" id="SUM44914.1"/>
    </source>
</evidence>
<feature type="transmembrane region" description="Helical" evidence="1">
    <location>
        <begin position="53"/>
        <end position="72"/>
    </location>
</feature>
<reference evidence="2 4" key="1">
    <citation type="submission" date="2018-06" db="EMBL/GenBank/DDBJ databases">
        <authorList>
            <consortium name="Pathogen Informatics"/>
            <person name="Doyle S."/>
        </authorList>
    </citation>
    <scope>NUCLEOTIDE SEQUENCE [LARGE SCALE GENOMIC DNA]</scope>
    <source>
        <strain evidence="2 4">NCTC13830</strain>
    </source>
</reference>
<accession>A0A380G185</accession>
<dbReference type="Proteomes" id="UP000254047">
    <property type="component" value="Unassembled WGS sequence"/>
</dbReference>
<keyword evidence="1" id="KW-0812">Transmembrane</keyword>
<evidence type="ECO:0000313" key="5">
    <source>
        <dbReference type="Proteomes" id="UP000297598"/>
    </source>
</evidence>